<dbReference type="Pfam" id="PF05762">
    <property type="entry name" value="VWA_CoxE"/>
    <property type="match status" value="1"/>
</dbReference>
<dbReference type="SUPFAM" id="SSF53300">
    <property type="entry name" value="vWA-like"/>
    <property type="match status" value="1"/>
</dbReference>
<evidence type="ECO:0000313" key="1">
    <source>
        <dbReference type="EMBL" id="BES81314.1"/>
    </source>
</evidence>
<evidence type="ECO:0008006" key="3">
    <source>
        <dbReference type="Google" id="ProtNLM"/>
    </source>
</evidence>
<organism evidence="1 2">
    <name type="scientific">Pyrodictium abyssi</name>
    <dbReference type="NCBI Taxonomy" id="54256"/>
    <lineage>
        <taxon>Archaea</taxon>
        <taxon>Thermoproteota</taxon>
        <taxon>Thermoprotei</taxon>
        <taxon>Desulfurococcales</taxon>
        <taxon>Pyrodictiaceae</taxon>
        <taxon>Pyrodictium</taxon>
    </lineage>
</organism>
<dbReference type="EMBL" id="AP028907">
    <property type="protein sequence ID" value="BES81314.1"/>
    <property type="molecule type" value="Genomic_DNA"/>
</dbReference>
<protein>
    <recommendedName>
        <fullName evidence="3">VWA domain-containing protein</fullName>
    </recommendedName>
</protein>
<dbReference type="CDD" id="cd00198">
    <property type="entry name" value="vWFA"/>
    <property type="match status" value="1"/>
</dbReference>
<dbReference type="Proteomes" id="UP001341135">
    <property type="component" value="Chromosome"/>
</dbReference>
<gene>
    <name evidence="1" type="ORF">PABY_08810</name>
</gene>
<dbReference type="InterPro" id="IPR036465">
    <property type="entry name" value="vWFA_dom_sf"/>
</dbReference>
<reference evidence="1 2" key="1">
    <citation type="submission" date="2023-09" db="EMBL/GenBank/DDBJ databases">
        <title>Pyrofollis japonicus gen. nov. sp. nov., a novel member of the family Pyrodictiaceae isolated from the Iheya North hydrothermal field.</title>
        <authorList>
            <person name="Miyazaki U."/>
            <person name="Sanari M."/>
            <person name="Tame A."/>
            <person name="Kitajima M."/>
            <person name="Okamoto A."/>
            <person name="Sawayama S."/>
            <person name="Miyazaki J."/>
            <person name="Takai K."/>
            <person name="Nakagawa S."/>
        </authorList>
    </citation>
    <scope>NUCLEOTIDE SEQUENCE [LARGE SCALE GENOMIC DNA]</scope>
    <source>
        <strain evidence="1 2">AV2</strain>
    </source>
</reference>
<dbReference type="InterPro" id="IPR008912">
    <property type="entry name" value="Uncharacterised_CoxE"/>
</dbReference>
<dbReference type="Gene3D" id="3.40.50.410">
    <property type="entry name" value="von Willebrand factor, type A domain"/>
    <property type="match status" value="1"/>
</dbReference>
<sequence length="671" mass="77021">MMKPSREYSVYIRRDSREELRKIAYGVAVEARKRGLRISAAEIVEATRLLALYAAVSGVETLTPDEIALVLSSVYAKRMHEERIVNEIVKDLVKRCCLPRSSAKRIEDEIEKDLHTLGLHYGAKLRRRNYTSGKTQGAYARLKLLGIIRRGRKGEYVVSSSQARRIIEQLAHRYRDYKDAVRDMIKRNIARHGGIVASMGYELFNYIDSRELSIDELVKLYRYAGKNKHLKRIISRSIEEKMNQGEHYSDAESVYEILRKENMLSRHHLRSILERNPRLAERAVKDFGREILLDIAVEMSSHNKDGAIEIALKAIGARASRRGVVAEMLDRREIGLLSSIGRGPNEALDVLNRLAEAKNYLLKSLVEPTDALLEYAEYEFTRAVERWSSIRSQYDGKLADIIESEIARLKQLFDAAERGDTYTLMKNIVKSMDVFEALKLLHTVYSSTNDRRIRSYAVMLMKSLWREARVEHGMRLSRKSCFSSTRGRLHIRKTLENIVRFSSNPIVRITRYSTKQYTVVVDKSGSMRPYAVYTVLAASALAASISRLIIFDENATMYSNLKLVNPLRIVDLVLSTKFAGYTDIVNAIRLAARAAMPQHMVLISDLKQTIAADEPIEDILRELRQRGWRITIILPPKHDTRVANKIRHYARLYVIKAPQDIAPVMRRIIRS</sequence>
<keyword evidence="2" id="KW-1185">Reference proteome</keyword>
<proteinExistence type="predicted"/>
<evidence type="ECO:0000313" key="2">
    <source>
        <dbReference type="Proteomes" id="UP001341135"/>
    </source>
</evidence>
<name>A0ABM8IUS9_9CREN</name>
<accession>A0ABM8IUS9</accession>